<keyword evidence="2" id="KW-0479">Metal-binding</keyword>
<protein>
    <submittedName>
        <fullName evidence="6">Zn-finger domain of CDGSH type-containing protein</fullName>
    </submittedName>
</protein>
<evidence type="ECO:0000259" key="5">
    <source>
        <dbReference type="SMART" id="SM00704"/>
    </source>
</evidence>
<dbReference type="GO" id="GO:0051537">
    <property type="term" value="F:2 iron, 2 sulfur cluster binding"/>
    <property type="evidence" value="ECO:0007669"/>
    <property type="project" value="UniProtKB-KW"/>
</dbReference>
<dbReference type="GO" id="GO:0046872">
    <property type="term" value="F:metal ion binding"/>
    <property type="evidence" value="ECO:0007669"/>
    <property type="project" value="UniProtKB-KW"/>
</dbReference>
<dbReference type="OrthoDB" id="9795032at2"/>
<dbReference type="InterPro" id="IPR018967">
    <property type="entry name" value="FeS-contain_CDGSH-typ"/>
</dbReference>
<reference evidence="7" key="1">
    <citation type="submission" date="2016-11" db="EMBL/GenBank/DDBJ databases">
        <authorList>
            <person name="Varghese N."/>
            <person name="Submissions S."/>
        </authorList>
    </citation>
    <scope>NUCLEOTIDE SEQUENCE [LARGE SCALE GENOMIC DNA]</scope>
    <source>
        <strain evidence="7">DSM 18569</strain>
    </source>
</reference>
<sequence>MATKITVLSNGSLRVEGPDFELVDAQGQPYGLAGRERISICRCGLSANKPFCDGSHKGHFEHDAKAFDLPAPKV</sequence>
<evidence type="ECO:0000313" key="6">
    <source>
        <dbReference type="EMBL" id="SHL47186.1"/>
    </source>
</evidence>
<gene>
    <name evidence="6" type="ORF">SAMN02746009_02791</name>
</gene>
<dbReference type="AlphaFoldDB" id="A0A1M7AX52"/>
<proteinExistence type="predicted"/>
<dbReference type="EMBL" id="FRAS01000015">
    <property type="protein sequence ID" value="SHL47186.1"/>
    <property type="molecule type" value="Genomic_DNA"/>
</dbReference>
<accession>A0A1M7AX52</accession>
<keyword evidence="4" id="KW-0411">Iron-sulfur</keyword>
<dbReference type="SMART" id="SM00704">
    <property type="entry name" value="ZnF_CDGSH"/>
    <property type="match status" value="1"/>
</dbReference>
<dbReference type="InterPro" id="IPR042216">
    <property type="entry name" value="MitoNEET_CISD"/>
</dbReference>
<feature type="domain" description="Iron-binding zinc finger CDGSH type" evidence="5">
    <location>
        <begin position="10"/>
        <end position="62"/>
    </location>
</feature>
<name>A0A1M7AX52_9BACT</name>
<dbReference type="GO" id="GO:0005737">
    <property type="term" value="C:cytoplasm"/>
    <property type="evidence" value="ECO:0007669"/>
    <property type="project" value="UniProtKB-ARBA"/>
</dbReference>
<dbReference type="STRING" id="1121959.SAMN02746009_02791"/>
<organism evidence="6 7">
    <name type="scientific">Hymenobacter psychrotolerans DSM 18569</name>
    <dbReference type="NCBI Taxonomy" id="1121959"/>
    <lineage>
        <taxon>Bacteria</taxon>
        <taxon>Pseudomonadati</taxon>
        <taxon>Bacteroidota</taxon>
        <taxon>Cytophagia</taxon>
        <taxon>Cytophagales</taxon>
        <taxon>Hymenobacteraceae</taxon>
        <taxon>Hymenobacter</taxon>
    </lineage>
</organism>
<evidence type="ECO:0000256" key="4">
    <source>
        <dbReference type="ARBA" id="ARBA00023014"/>
    </source>
</evidence>
<evidence type="ECO:0000256" key="3">
    <source>
        <dbReference type="ARBA" id="ARBA00023004"/>
    </source>
</evidence>
<dbReference type="Pfam" id="PF09360">
    <property type="entry name" value="zf-CDGSH"/>
    <property type="match status" value="1"/>
</dbReference>
<keyword evidence="1" id="KW-0001">2Fe-2S</keyword>
<dbReference type="Gene3D" id="3.40.5.90">
    <property type="entry name" value="CDGSH iron-sulfur domain, mitoNEET-type"/>
    <property type="match status" value="1"/>
</dbReference>
<evidence type="ECO:0000313" key="7">
    <source>
        <dbReference type="Proteomes" id="UP000183947"/>
    </source>
</evidence>
<evidence type="ECO:0000256" key="1">
    <source>
        <dbReference type="ARBA" id="ARBA00022714"/>
    </source>
</evidence>
<dbReference type="RefSeq" id="WP_073286158.1">
    <property type="nucleotide sequence ID" value="NZ_FRAS01000015.1"/>
</dbReference>
<evidence type="ECO:0000256" key="2">
    <source>
        <dbReference type="ARBA" id="ARBA00022723"/>
    </source>
</evidence>
<dbReference type="Proteomes" id="UP000183947">
    <property type="component" value="Unassembled WGS sequence"/>
</dbReference>
<keyword evidence="7" id="KW-1185">Reference proteome</keyword>
<keyword evidence="3" id="KW-0408">Iron</keyword>